<evidence type="ECO:0000256" key="9">
    <source>
        <dbReference type="PROSITE-ProRule" id="PRU10040"/>
    </source>
</evidence>
<reference evidence="12" key="2">
    <citation type="submission" date="2020-06" db="EMBL/GenBank/DDBJ databases">
        <title>Helianthus annuus Genome sequencing and assembly Release 2.</title>
        <authorList>
            <person name="Gouzy J."/>
            <person name="Langlade N."/>
            <person name="Munos S."/>
        </authorList>
    </citation>
    <scope>NUCLEOTIDE SEQUENCE</scope>
    <source>
        <tissue evidence="12">Leaves</tissue>
    </source>
</reference>
<comment type="caution">
    <text evidence="12">The sequence shown here is derived from an EMBL/GenBank/DDBJ whole genome shotgun (WGS) entry which is preliminary data.</text>
</comment>
<protein>
    <recommendedName>
        <fullName evidence="4 10">Pectinesterase</fullName>
        <ecNumber evidence="4 10">3.1.1.11</ecNumber>
    </recommendedName>
</protein>
<evidence type="ECO:0000256" key="10">
    <source>
        <dbReference type="RuleBase" id="RU000589"/>
    </source>
</evidence>
<accession>A0A9K3J3V7</accession>
<dbReference type="Pfam" id="PF01095">
    <property type="entry name" value="Pectinesterase"/>
    <property type="match status" value="1"/>
</dbReference>
<dbReference type="Proteomes" id="UP000215914">
    <property type="component" value="Unassembled WGS sequence"/>
</dbReference>
<keyword evidence="6 10" id="KW-0063">Aspartyl esterase</keyword>
<evidence type="ECO:0000256" key="1">
    <source>
        <dbReference type="ARBA" id="ARBA00005184"/>
    </source>
</evidence>
<dbReference type="InterPro" id="IPR000070">
    <property type="entry name" value="Pectinesterase_cat"/>
</dbReference>
<dbReference type="InterPro" id="IPR035513">
    <property type="entry name" value="Invertase/methylesterase_inhib"/>
</dbReference>
<dbReference type="InterPro" id="IPR033131">
    <property type="entry name" value="Pectinesterase_Asp_AS"/>
</dbReference>
<dbReference type="GO" id="GO:0030599">
    <property type="term" value="F:pectinesterase activity"/>
    <property type="evidence" value="ECO:0000318"/>
    <property type="project" value="GO_Central"/>
</dbReference>
<dbReference type="NCBIfam" id="TIGR01614">
    <property type="entry name" value="PME_inhib"/>
    <property type="match status" value="1"/>
</dbReference>
<dbReference type="PANTHER" id="PTHR31707">
    <property type="entry name" value="PECTINESTERASE"/>
    <property type="match status" value="1"/>
</dbReference>
<comment type="similarity">
    <text evidence="2">In the N-terminal section; belongs to the PMEI family.</text>
</comment>
<evidence type="ECO:0000256" key="6">
    <source>
        <dbReference type="ARBA" id="ARBA00023085"/>
    </source>
</evidence>
<feature type="domain" description="Pectinesterase inhibitor" evidence="11">
    <location>
        <begin position="52"/>
        <end position="211"/>
    </location>
</feature>
<dbReference type="EC" id="3.1.1.11" evidence="4 10"/>
<evidence type="ECO:0000256" key="4">
    <source>
        <dbReference type="ARBA" id="ARBA00013229"/>
    </source>
</evidence>
<feature type="active site" evidence="9">
    <location>
        <position position="411"/>
    </location>
</feature>
<dbReference type="SUPFAM" id="SSF101148">
    <property type="entry name" value="Plant invertase/pectin methylesterase inhibitor"/>
    <property type="match status" value="1"/>
</dbReference>
<dbReference type="InterPro" id="IPR012334">
    <property type="entry name" value="Pectin_lyas_fold"/>
</dbReference>
<dbReference type="GO" id="GO:0042545">
    <property type="term" value="P:cell wall modification"/>
    <property type="evidence" value="ECO:0007669"/>
    <property type="project" value="UniProtKB-UniRule"/>
</dbReference>
<evidence type="ECO:0000313" key="13">
    <source>
        <dbReference type="Proteomes" id="UP000215914"/>
    </source>
</evidence>
<comment type="catalytic activity">
    <reaction evidence="8 10">
        <text>[(1-&gt;4)-alpha-D-galacturonosyl methyl ester](n) + n H2O = [(1-&gt;4)-alpha-D-galacturonosyl](n) + n methanol + n H(+)</text>
        <dbReference type="Rhea" id="RHEA:22380"/>
        <dbReference type="Rhea" id="RHEA-COMP:14570"/>
        <dbReference type="Rhea" id="RHEA-COMP:14573"/>
        <dbReference type="ChEBI" id="CHEBI:15377"/>
        <dbReference type="ChEBI" id="CHEBI:15378"/>
        <dbReference type="ChEBI" id="CHEBI:17790"/>
        <dbReference type="ChEBI" id="CHEBI:140522"/>
        <dbReference type="ChEBI" id="CHEBI:140523"/>
        <dbReference type="EC" id="3.1.1.11"/>
    </reaction>
</comment>
<sequence>MSYIYIHNYIKLTYCMSNPSNKNITTIIMPLLLLLLILFASSLLLPSSQLNHANNIITSSCSTTLYPDICYNTLSDITHTHIATKKDVIQLTLNKTKATIEATITHLTTTTTTTPKHAKMALLDCLDMEVANLEQLHTLIQYLKDYPTKKPLPQYADDLNTLMSTIITNKETCLDALSQHDHSECSKRSHEFITIQDQELGGKMCSNVLAMIKSMTDTDIAANNQEFNKPVGQAKKGIMWPEWLSARDRKLFKFVGMRPNVIVAKNGKGNFTTVQAAVDAAPNKSTRRFVIKITAGTYKEYVNVPRSKHNIMFVGEGRDQTIITGNKNVAACDGTTTTTSATVGVLGEGFLARDITFQNTAGASGHQAVALRVGSDLSAFYKCGFEGYQDTLYVHSNRQFYIKCFITGTIDFIFGNAAAVFQSCDIMIRKPNPRQSNMVTAQGRTDKNQATVIVIHKCNIRATNELKAVQKDFPTYLGRPWKEFSRTVVMDSIISDVIRKEGWYPWDGDFALDTLYYREYQNSGPGSNTSKRVRWKGWGVIKDKNEARQFTVARFINGWGWLPHTDFPFWPGL</sequence>
<dbReference type="Pfam" id="PF04043">
    <property type="entry name" value="PMEI"/>
    <property type="match status" value="1"/>
</dbReference>
<reference evidence="12" key="1">
    <citation type="journal article" date="2017" name="Nature">
        <title>The sunflower genome provides insights into oil metabolism, flowering and Asterid evolution.</title>
        <authorList>
            <person name="Badouin H."/>
            <person name="Gouzy J."/>
            <person name="Grassa C.J."/>
            <person name="Murat F."/>
            <person name="Staton S.E."/>
            <person name="Cottret L."/>
            <person name="Lelandais-Briere C."/>
            <person name="Owens G.L."/>
            <person name="Carrere S."/>
            <person name="Mayjonade B."/>
            <person name="Legrand L."/>
            <person name="Gill N."/>
            <person name="Kane N.C."/>
            <person name="Bowers J.E."/>
            <person name="Hubner S."/>
            <person name="Bellec A."/>
            <person name="Berard A."/>
            <person name="Berges H."/>
            <person name="Blanchet N."/>
            <person name="Boniface M.C."/>
            <person name="Brunel D."/>
            <person name="Catrice O."/>
            <person name="Chaidir N."/>
            <person name="Claudel C."/>
            <person name="Donnadieu C."/>
            <person name="Faraut T."/>
            <person name="Fievet G."/>
            <person name="Helmstetter N."/>
            <person name="King M."/>
            <person name="Knapp S.J."/>
            <person name="Lai Z."/>
            <person name="Le Paslier M.C."/>
            <person name="Lippi Y."/>
            <person name="Lorenzon L."/>
            <person name="Mandel J.R."/>
            <person name="Marage G."/>
            <person name="Marchand G."/>
            <person name="Marquand E."/>
            <person name="Bret-Mestries E."/>
            <person name="Morien E."/>
            <person name="Nambeesan S."/>
            <person name="Nguyen T."/>
            <person name="Pegot-Espagnet P."/>
            <person name="Pouilly N."/>
            <person name="Raftis F."/>
            <person name="Sallet E."/>
            <person name="Schiex T."/>
            <person name="Thomas J."/>
            <person name="Vandecasteele C."/>
            <person name="Vares D."/>
            <person name="Vear F."/>
            <person name="Vautrin S."/>
            <person name="Crespi M."/>
            <person name="Mangin B."/>
            <person name="Burke J.M."/>
            <person name="Salse J."/>
            <person name="Munos S."/>
            <person name="Vincourt P."/>
            <person name="Rieseberg L.H."/>
            <person name="Langlade N.B."/>
        </authorList>
    </citation>
    <scope>NUCLEOTIDE SEQUENCE</scope>
    <source>
        <tissue evidence="12">Leaves</tissue>
    </source>
</reference>
<dbReference type="InterPro" id="IPR006501">
    <property type="entry name" value="Pectinesterase_inhib_dom"/>
</dbReference>
<evidence type="ECO:0000256" key="8">
    <source>
        <dbReference type="ARBA" id="ARBA00047928"/>
    </source>
</evidence>
<dbReference type="PROSITE" id="PS00503">
    <property type="entry name" value="PECTINESTERASE_2"/>
    <property type="match status" value="1"/>
</dbReference>
<evidence type="ECO:0000256" key="2">
    <source>
        <dbReference type="ARBA" id="ARBA00006027"/>
    </source>
</evidence>
<comment type="pathway">
    <text evidence="1 10">Glycan metabolism; pectin degradation; 2-dehydro-3-deoxy-D-gluconate from pectin: step 1/5.</text>
</comment>
<dbReference type="GO" id="GO:0045490">
    <property type="term" value="P:pectin catabolic process"/>
    <property type="evidence" value="ECO:0007669"/>
    <property type="project" value="UniProtKB-UniRule"/>
</dbReference>
<evidence type="ECO:0000256" key="5">
    <source>
        <dbReference type="ARBA" id="ARBA00022801"/>
    </source>
</evidence>
<dbReference type="CDD" id="cd15798">
    <property type="entry name" value="PMEI-like_3"/>
    <property type="match status" value="1"/>
</dbReference>
<name>A0A9K3J3V7_HELAN</name>
<dbReference type="SUPFAM" id="SSF51126">
    <property type="entry name" value="Pectin lyase-like"/>
    <property type="match status" value="1"/>
</dbReference>
<dbReference type="Gene3D" id="1.20.140.40">
    <property type="entry name" value="Invertase/pectin methylesterase inhibitor family protein"/>
    <property type="match status" value="1"/>
</dbReference>
<keyword evidence="5 10" id="KW-0378">Hydrolase</keyword>
<evidence type="ECO:0000256" key="7">
    <source>
        <dbReference type="ARBA" id="ARBA00023316"/>
    </source>
</evidence>
<comment type="similarity">
    <text evidence="3">In the C-terminal section; belongs to the pectinesterase family.</text>
</comment>
<evidence type="ECO:0000259" key="11">
    <source>
        <dbReference type="SMART" id="SM00856"/>
    </source>
</evidence>
<dbReference type="FunFam" id="2.160.20.10:FF:000001">
    <property type="entry name" value="Pectinesterase"/>
    <property type="match status" value="1"/>
</dbReference>
<dbReference type="InterPro" id="IPR011050">
    <property type="entry name" value="Pectin_lyase_fold/virulence"/>
</dbReference>
<keyword evidence="13" id="KW-1185">Reference proteome</keyword>
<gene>
    <name evidence="12" type="ORF">HanXRQr2_Chr04g0138811</name>
</gene>
<organism evidence="12 13">
    <name type="scientific">Helianthus annuus</name>
    <name type="common">Common sunflower</name>
    <dbReference type="NCBI Taxonomy" id="4232"/>
    <lineage>
        <taxon>Eukaryota</taxon>
        <taxon>Viridiplantae</taxon>
        <taxon>Streptophyta</taxon>
        <taxon>Embryophyta</taxon>
        <taxon>Tracheophyta</taxon>
        <taxon>Spermatophyta</taxon>
        <taxon>Magnoliopsida</taxon>
        <taxon>eudicotyledons</taxon>
        <taxon>Gunneridae</taxon>
        <taxon>Pentapetalae</taxon>
        <taxon>asterids</taxon>
        <taxon>campanulids</taxon>
        <taxon>Asterales</taxon>
        <taxon>Asteraceae</taxon>
        <taxon>Asteroideae</taxon>
        <taxon>Heliantheae alliance</taxon>
        <taxon>Heliantheae</taxon>
        <taxon>Helianthus</taxon>
    </lineage>
</organism>
<dbReference type="GO" id="GO:0046910">
    <property type="term" value="F:pectinesterase inhibitor activity"/>
    <property type="evidence" value="ECO:0000318"/>
    <property type="project" value="GO_Central"/>
</dbReference>
<proteinExistence type="inferred from homology"/>
<dbReference type="Gene3D" id="2.160.20.10">
    <property type="entry name" value="Single-stranded right-handed beta-helix, Pectin lyase-like"/>
    <property type="match status" value="1"/>
</dbReference>
<keyword evidence="7" id="KW-0961">Cell wall biogenesis/degradation</keyword>
<dbReference type="AlphaFoldDB" id="A0A9K3J3V7"/>
<dbReference type="Gramene" id="mRNA:HanXRQr2_Chr04g0138811">
    <property type="protein sequence ID" value="mRNA:HanXRQr2_Chr04g0138811"/>
    <property type="gene ID" value="HanXRQr2_Chr04g0138811"/>
</dbReference>
<dbReference type="SMART" id="SM00856">
    <property type="entry name" value="PMEI"/>
    <property type="match status" value="1"/>
</dbReference>
<dbReference type="EMBL" id="MNCJ02000319">
    <property type="protein sequence ID" value="KAF5807856.1"/>
    <property type="molecule type" value="Genomic_DNA"/>
</dbReference>
<evidence type="ECO:0000313" key="12">
    <source>
        <dbReference type="EMBL" id="KAF5807856.1"/>
    </source>
</evidence>
<evidence type="ECO:0000256" key="3">
    <source>
        <dbReference type="ARBA" id="ARBA00007786"/>
    </source>
</evidence>